<feature type="region of interest" description="Disordered" evidence="1">
    <location>
        <begin position="1"/>
        <end position="30"/>
    </location>
</feature>
<evidence type="ECO:0000313" key="2">
    <source>
        <dbReference type="EMBL" id="KAF3549116.1"/>
    </source>
</evidence>
<sequence length="161" mass="18915">MERDEMEIEQGCEKRSSKVASMEKKPQDAAFRRGIRRSFRRQPNEHDFFKKLPQTQTQGCSYLSRLLYDFNPSLEQAFHFKLSHPKKFLLSSDLHHSLTPWDRNEIDSAVRKTPNRAAIEFKINRDSSEKEIGGEDGEIVLSRRKRNQNDFGREADEGERD</sequence>
<name>A0ABQ7CBS3_BRACR</name>
<gene>
    <name evidence="2" type="ORF">DY000_02005378</name>
</gene>
<comment type="caution">
    <text evidence="2">The sequence shown here is derived from an EMBL/GenBank/DDBJ whole genome shotgun (WGS) entry which is preliminary data.</text>
</comment>
<feature type="compositionally biased region" description="Acidic residues" evidence="1">
    <location>
        <begin position="1"/>
        <end position="10"/>
    </location>
</feature>
<dbReference type="EMBL" id="QGKV02000832">
    <property type="protein sequence ID" value="KAF3549116.1"/>
    <property type="molecule type" value="Genomic_DNA"/>
</dbReference>
<proteinExistence type="predicted"/>
<feature type="region of interest" description="Disordered" evidence="1">
    <location>
        <begin position="129"/>
        <end position="161"/>
    </location>
</feature>
<accession>A0ABQ7CBS3</accession>
<reference evidence="2 3" key="1">
    <citation type="journal article" date="2020" name="BMC Genomics">
        <title>Intraspecific diversification of the crop wild relative Brassica cretica Lam. using demographic model selection.</title>
        <authorList>
            <person name="Kioukis A."/>
            <person name="Michalopoulou V.A."/>
            <person name="Briers L."/>
            <person name="Pirintsos S."/>
            <person name="Studholme D.J."/>
            <person name="Pavlidis P."/>
            <person name="Sarris P.F."/>
        </authorList>
    </citation>
    <scope>NUCLEOTIDE SEQUENCE [LARGE SCALE GENOMIC DNA]</scope>
    <source>
        <strain evidence="3">cv. PFS-1207/04</strain>
    </source>
</reference>
<dbReference type="Proteomes" id="UP000266723">
    <property type="component" value="Unassembled WGS sequence"/>
</dbReference>
<protein>
    <submittedName>
        <fullName evidence="2">Uncharacterized protein</fullName>
    </submittedName>
</protein>
<feature type="compositionally biased region" description="Basic and acidic residues" evidence="1">
    <location>
        <begin position="147"/>
        <end position="161"/>
    </location>
</feature>
<keyword evidence="3" id="KW-1185">Reference proteome</keyword>
<evidence type="ECO:0000313" key="3">
    <source>
        <dbReference type="Proteomes" id="UP000266723"/>
    </source>
</evidence>
<feature type="compositionally biased region" description="Basic and acidic residues" evidence="1">
    <location>
        <begin position="11"/>
        <end position="30"/>
    </location>
</feature>
<evidence type="ECO:0000256" key="1">
    <source>
        <dbReference type="SAM" id="MobiDB-lite"/>
    </source>
</evidence>
<organism evidence="2 3">
    <name type="scientific">Brassica cretica</name>
    <name type="common">Mustard</name>
    <dbReference type="NCBI Taxonomy" id="69181"/>
    <lineage>
        <taxon>Eukaryota</taxon>
        <taxon>Viridiplantae</taxon>
        <taxon>Streptophyta</taxon>
        <taxon>Embryophyta</taxon>
        <taxon>Tracheophyta</taxon>
        <taxon>Spermatophyta</taxon>
        <taxon>Magnoliopsida</taxon>
        <taxon>eudicotyledons</taxon>
        <taxon>Gunneridae</taxon>
        <taxon>Pentapetalae</taxon>
        <taxon>rosids</taxon>
        <taxon>malvids</taxon>
        <taxon>Brassicales</taxon>
        <taxon>Brassicaceae</taxon>
        <taxon>Brassiceae</taxon>
        <taxon>Brassica</taxon>
    </lineage>
</organism>